<evidence type="ECO:0000313" key="7">
    <source>
        <dbReference type="EMBL" id="CEG09113.1"/>
    </source>
</evidence>
<feature type="transmembrane region" description="Helical" evidence="5">
    <location>
        <begin position="61"/>
        <end position="81"/>
    </location>
</feature>
<evidence type="ECO:0000256" key="4">
    <source>
        <dbReference type="ARBA" id="ARBA00023136"/>
    </source>
</evidence>
<organism evidence="7 8">
    <name type="scientific">Afipia felis</name>
    <name type="common">Cat scratch disease bacillus</name>
    <dbReference type="NCBI Taxonomy" id="1035"/>
    <lineage>
        <taxon>Bacteria</taxon>
        <taxon>Pseudomonadati</taxon>
        <taxon>Pseudomonadota</taxon>
        <taxon>Alphaproteobacteria</taxon>
        <taxon>Hyphomicrobiales</taxon>
        <taxon>Nitrobacteraceae</taxon>
        <taxon>Afipia</taxon>
    </lineage>
</organism>
<feature type="transmembrane region" description="Helical" evidence="5">
    <location>
        <begin position="182"/>
        <end position="201"/>
    </location>
</feature>
<dbReference type="RefSeq" id="WP_009340143.1">
    <property type="nucleotide sequence ID" value="NZ_CCAZ020000001.1"/>
</dbReference>
<dbReference type="Gene3D" id="1.20.1250.20">
    <property type="entry name" value="MFS general substrate transporter like domains"/>
    <property type="match status" value="2"/>
</dbReference>
<dbReference type="SUPFAM" id="SSF103473">
    <property type="entry name" value="MFS general substrate transporter"/>
    <property type="match status" value="1"/>
</dbReference>
<accession>A0A090N7T0</accession>
<feature type="transmembrane region" description="Helical" evidence="5">
    <location>
        <begin position="309"/>
        <end position="331"/>
    </location>
</feature>
<evidence type="ECO:0000313" key="8">
    <source>
        <dbReference type="Proteomes" id="UP000035762"/>
    </source>
</evidence>
<name>A0A090N7T0_AFIFE</name>
<feature type="transmembrane region" description="Helical" evidence="5">
    <location>
        <begin position="371"/>
        <end position="394"/>
    </location>
</feature>
<keyword evidence="3 5" id="KW-1133">Transmembrane helix</keyword>
<dbReference type="EMBL" id="CCAZ020000001">
    <property type="protein sequence ID" value="CEG09113.1"/>
    <property type="molecule type" value="Genomic_DNA"/>
</dbReference>
<feature type="transmembrane region" description="Helical" evidence="5">
    <location>
        <begin position="242"/>
        <end position="264"/>
    </location>
</feature>
<reference evidence="7 8" key="1">
    <citation type="journal article" date="2014" name="Genome Announc.">
        <title>Genome Sequence of Afipia felis Strain 76713, Isolated in Hospital Water Using an Amoeba Co-Culture Procedure.</title>
        <authorList>
            <person name="Benamar S."/>
            <person name="La Scola B."/>
            <person name="Croce O."/>
        </authorList>
    </citation>
    <scope>NUCLEOTIDE SEQUENCE [LARGE SCALE GENOMIC DNA]</scope>
    <source>
        <strain evidence="7 8">76713</strain>
    </source>
</reference>
<dbReference type="Pfam" id="PF07690">
    <property type="entry name" value="MFS_1"/>
    <property type="match status" value="1"/>
</dbReference>
<proteinExistence type="predicted"/>
<keyword evidence="2 5" id="KW-0812">Transmembrane</keyword>
<feature type="transmembrane region" description="Helical" evidence="5">
    <location>
        <begin position="21"/>
        <end position="40"/>
    </location>
</feature>
<comment type="subcellular location">
    <subcellularLocation>
        <location evidence="1">Membrane</location>
        <topology evidence="1">Multi-pass membrane protein</topology>
    </subcellularLocation>
</comment>
<dbReference type="PANTHER" id="PTHR11662:SF399">
    <property type="entry name" value="FI19708P1-RELATED"/>
    <property type="match status" value="1"/>
</dbReference>
<keyword evidence="4 5" id="KW-0472">Membrane</keyword>
<comment type="caution">
    <text evidence="7">The sequence shown here is derived from an EMBL/GenBank/DDBJ whole genome shotgun (WGS) entry which is preliminary data.</text>
</comment>
<dbReference type="InterPro" id="IPR050382">
    <property type="entry name" value="MFS_Na/Anion_cotransporter"/>
</dbReference>
<sequence>MAITQEAEEVTTKAASFRLSISAHTLVTTLLCVLFAIMYLDRVNISAAAASIKAHFSLSNAEMGFIFSGFSWAYLASVLFGGWGARKFGAKSTLIVCVVVVGIGTVATGLAGGLVTLFIARLVVGLGEGPAFPAATQAMRNWYPPSRFGYIQGITHSASRLGAAIAPPIVAALIIWADWRVSFVICGLTALVWCVFWWWTFQDDPRTHPRVDPRRLEGITVSLPNRRANTPLWILTKRMFPVTLVMFAYGWTYWVFVSWLPLYFVNQHGTNLKNSALLTSALFFAGLIGNTVGGVVSDRILRKTGRNRLARCSVIAVSLLGAAAFITPTMFINDLHYVVPLLAAAMFFLEMTIAPMYAIPMDISKDYAGLGSAYVIMGVGISGVVSPVVFGWLIDLTGNWNIPFASGIAILLAGALAVVLLRPDVPLVIPQSAGNARA</sequence>
<evidence type="ECO:0000256" key="2">
    <source>
        <dbReference type="ARBA" id="ARBA00022692"/>
    </source>
</evidence>
<dbReference type="PANTHER" id="PTHR11662">
    <property type="entry name" value="SOLUTE CARRIER FAMILY 17"/>
    <property type="match status" value="1"/>
</dbReference>
<feature type="transmembrane region" description="Helical" evidence="5">
    <location>
        <begin position="337"/>
        <end position="359"/>
    </location>
</feature>
<dbReference type="STRING" id="1035.BN961_02534"/>
<dbReference type="OrthoDB" id="9771451at2"/>
<feature type="domain" description="Major facilitator superfamily (MFS) profile" evidence="6">
    <location>
        <begin position="27"/>
        <end position="426"/>
    </location>
</feature>
<dbReference type="PROSITE" id="PS50850">
    <property type="entry name" value="MFS"/>
    <property type="match status" value="1"/>
</dbReference>
<feature type="transmembrane region" description="Helical" evidence="5">
    <location>
        <begin position="400"/>
        <end position="421"/>
    </location>
</feature>
<dbReference type="InterPro" id="IPR020846">
    <property type="entry name" value="MFS_dom"/>
</dbReference>
<evidence type="ECO:0000256" key="3">
    <source>
        <dbReference type="ARBA" id="ARBA00022989"/>
    </source>
</evidence>
<evidence type="ECO:0000256" key="1">
    <source>
        <dbReference type="ARBA" id="ARBA00004141"/>
    </source>
</evidence>
<gene>
    <name evidence="7" type="primary">sauU_2</name>
    <name evidence="7" type="ORF">BN961_02534</name>
</gene>
<dbReference type="InterPro" id="IPR036259">
    <property type="entry name" value="MFS_trans_sf"/>
</dbReference>
<keyword evidence="8" id="KW-1185">Reference proteome</keyword>
<dbReference type="GO" id="GO:0022857">
    <property type="term" value="F:transmembrane transporter activity"/>
    <property type="evidence" value="ECO:0007669"/>
    <property type="project" value="InterPro"/>
</dbReference>
<feature type="transmembrane region" description="Helical" evidence="5">
    <location>
        <begin position="276"/>
        <end position="297"/>
    </location>
</feature>
<dbReference type="InterPro" id="IPR011701">
    <property type="entry name" value="MFS"/>
</dbReference>
<protein>
    <submittedName>
        <fullName evidence="7">Sulfoacetate transporter SauU</fullName>
    </submittedName>
</protein>
<evidence type="ECO:0000256" key="5">
    <source>
        <dbReference type="SAM" id="Phobius"/>
    </source>
</evidence>
<dbReference type="AlphaFoldDB" id="A0A090N7T0"/>
<dbReference type="GO" id="GO:0016020">
    <property type="term" value="C:membrane"/>
    <property type="evidence" value="ECO:0007669"/>
    <property type="project" value="UniProtKB-SubCell"/>
</dbReference>
<dbReference type="Proteomes" id="UP000035762">
    <property type="component" value="Unassembled WGS sequence"/>
</dbReference>
<evidence type="ECO:0000259" key="6">
    <source>
        <dbReference type="PROSITE" id="PS50850"/>
    </source>
</evidence>
<feature type="transmembrane region" description="Helical" evidence="5">
    <location>
        <begin position="93"/>
        <end position="120"/>
    </location>
</feature>